<dbReference type="AlphaFoldDB" id="A0A1U7W6N6"/>
<evidence type="ECO:0000256" key="2">
    <source>
        <dbReference type="SAM" id="MobiDB-lite"/>
    </source>
</evidence>
<evidence type="ECO:0000256" key="1">
    <source>
        <dbReference type="ARBA" id="ARBA00004170"/>
    </source>
</evidence>
<accession>A0A1U7W6N6</accession>
<protein>
    <submittedName>
        <fullName evidence="5">Uncharacterized protein LOC104225559</fullName>
    </submittedName>
</protein>
<reference evidence="5" key="2">
    <citation type="submission" date="2025-08" db="UniProtKB">
        <authorList>
            <consortium name="RefSeq"/>
        </authorList>
    </citation>
    <scope>IDENTIFICATION</scope>
    <source>
        <tissue evidence="5">Leaf</tissue>
    </source>
</reference>
<dbReference type="InterPro" id="IPR036163">
    <property type="entry name" value="HMA_dom_sf"/>
</dbReference>
<dbReference type="GO" id="GO:0046872">
    <property type="term" value="F:metal ion binding"/>
    <property type="evidence" value="ECO:0007669"/>
    <property type="project" value="InterPro"/>
</dbReference>
<dbReference type="OrthoDB" id="691258at2759"/>
<comment type="subcellular location">
    <subcellularLocation>
        <location evidence="1">Membrane</location>
        <topology evidence="1">Peripheral membrane protein</topology>
    </subcellularLocation>
</comment>
<organism evidence="4 5">
    <name type="scientific">Nicotiana sylvestris</name>
    <name type="common">Wood tobacco</name>
    <name type="synonym">South American tobacco</name>
    <dbReference type="NCBI Taxonomy" id="4096"/>
    <lineage>
        <taxon>Eukaryota</taxon>
        <taxon>Viridiplantae</taxon>
        <taxon>Streptophyta</taxon>
        <taxon>Embryophyta</taxon>
        <taxon>Tracheophyta</taxon>
        <taxon>Spermatophyta</taxon>
        <taxon>Magnoliopsida</taxon>
        <taxon>eudicotyledons</taxon>
        <taxon>Gunneridae</taxon>
        <taxon>Pentapetalae</taxon>
        <taxon>asterids</taxon>
        <taxon>lamiids</taxon>
        <taxon>Solanales</taxon>
        <taxon>Solanaceae</taxon>
        <taxon>Nicotianoideae</taxon>
        <taxon>Nicotianeae</taxon>
        <taxon>Nicotiana</taxon>
    </lineage>
</organism>
<dbReference type="GO" id="GO:0016020">
    <property type="term" value="C:membrane"/>
    <property type="evidence" value="ECO:0007669"/>
    <property type="project" value="UniProtKB-SubCell"/>
</dbReference>
<feature type="region of interest" description="Disordered" evidence="2">
    <location>
        <begin position="71"/>
        <end position="98"/>
    </location>
</feature>
<reference evidence="4" key="1">
    <citation type="journal article" date="2013" name="Genome Biol.">
        <title>Reference genomes and transcriptomes of Nicotiana sylvestris and Nicotiana tomentosiformis.</title>
        <authorList>
            <person name="Sierro N."/>
            <person name="Battey J.N."/>
            <person name="Ouadi S."/>
            <person name="Bovet L."/>
            <person name="Goepfert S."/>
            <person name="Bakaher N."/>
            <person name="Peitsch M.C."/>
            <person name="Ivanov N.V."/>
        </authorList>
    </citation>
    <scope>NUCLEOTIDE SEQUENCE [LARGE SCALE GENOMIC DNA]</scope>
</reference>
<name>A0A1U7W6N6_NICSY</name>
<keyword evidence="4" id="KW-1185">Reference proteome</keyword>
<dbReference type="SUPFAM" id="SSF55008">
    <property type="entry name" value="HMA, heavy metal-associated domain"/>
    <property type="match status" value="1"/>
</dbReference>
<dbReference type="RefSeq" id="XP_009775687.1">
    <property type="nucleotide sequence ID" value="XM_009777385.1"/>
</dbReference>
<evidence type="ECO:0000313" key="4">
    <source>
        <dbReference type="Proteomes" id="UP000189701"/>
    </source>
</evidence>
<dbReference type="GO" id="GO:0009626">
    <property type="term" value="P:plant-type hypersensitive response"/>
    <property type="evidence" value="ECO:0007669"/>
    <property type="project" value="UniProtKB-KW"/>
</dbReference>
<proteinExistence type="predicted"/>
<evidence type="ECO:0000313" key="5">
    <source>
        <dbReference type="RefSeq" id="XP_009775687.1"/>
    </source>
</evidence>
<dbReference type="PROSITE" id="PS50846">
    <property type="entry name" value="HMA_2"/>
    <property type="match status" value="1"/>
</dbReference>
<dbReference type="Gene3D" id="3.30.70.100">
    <property type="match status" value="1"/>
</dbReference>
<dbReference type="InterPro" id="IPR006121">
    <property type="entry name" value="HMA_dom"/>
</dbReference>
<dbReference type="Proteomes" id="UP000189701">
    <property type="component" value="Unplaced"/>
</dbReference>
<feature type="domain" description="HMA" evidence="3">
    <location>
        <begin position="2"/>
        <end position="65"/>
    </location>
</feature>
<gene>
    <name evidence="5" type="primary">LOC104225559</name>
</gene>
<dbReference type="Pfam" id="PF00403">
    <property type="entry name" value="HMA"/>
    <property type="match status" value="1"/>
</dbReference>
<sequence length="122" mass="13649">MIRTTLLQVNFNCVLCKKFVLQAIARREGIDCVSIKTGERKLVVVGTVRPEFLVKEIKKIGKDAEIIQVREHRRNGDDTQATAAAAAPTNDENVEGNNNVRQLPRMCRECQSRTGVEIGCRP</sequence>
<evidence type="ECO:0000259" key="3">
    <source>
        <dbReference type="PROSITE" id="PS50846"/>
    </source>
</evidence>